<dbReference type="EMBL" id="JAGKHQ010000020">
    <property type="protein sequence ID" value="KAG7479414.1"/>
    <property type="molecule type" value="Genomic_DNA"/>
</dbReference>
<reference evidence="2 3" key="1">
    <citation type="journal article" date="2021" name="Sci. Rep.">
        <title>Chromosome anchoring in Senegalese sole (Solea senegalensis) reveals sex-associated markers and genome rearrangements in flatfish.</title>
        <authorList>
            <person name="Guerrero-Cozar I."/>
            <person name="Gomez-Garrido J."/>
            <person name="Berbel C."/>
            <person name="Martinez-Blanch J.F."/>
            <person name="Alioto T."/>
            <person name="Claros M.G."/>
            <person name="Gagnaire P.A."/>
            <person name="Manchado M."/>
        </authorList>
    </citation>
    <scope>NUCLEOTIDE SEQUENCE [LARGE SCALE GENOMIC DNA]</scope>
    <source>
        <strain evidence="2">Sse05_10M</strain>
    </source>
</reference>
<feature type="region of interest" description="Disordered" evidence="1">
    <location>
        <begin position="1"/>
        <end position="54"/>
    </location>
</feature>
<accession>A0AAV6Q0H2</accession>
<protein>
    <submittedName>
        <fullName evidence="2">Uncharacterized protein</fullName>
    </submittedName>
</protein>
<dbReference type="AlphaFoldDB" id="A0AAV6Q0H2"/>
<evidence type="ECO:0000256" key="1">
    <source>
        <dbReference type="SAM" id="MobiDB-lite"/>
    </source>
</evidence>
<evidence type="ECO:0000313" key="3">
    <source>
        <dbReference type="Proteomes" id="UP000693946"/>
    </source>
</evidence>
<keyword evidence="3" id="KW-1185">Reference proteome</keyword>
<feature type="compositionally biased region" description="Polar residues" evidence="1">
    <location>
        <begin position="1"/>
        <end position="22"/>
    </location>
</feature>
<comment type="caution">
    <text evidence="2">The sequence shown here is derived from an EMBL/GenBank/DDBJ whole genome shotgun (WGS) entry which is preliminary data.</text>
</comment>
<feature type="compositionally biased region" description="Acidic residues" evidence="1">
    <location>
        <begin position="43"/>
        <end position="54"/>
    </location>
</feature>
<sequence length="54" mass="5928">MSRSPSASSEGSKITGESSAASSDDPGEGPSNHYHYNYKYNYDEDELSSEDDYL</sequence>
<organism evidence="2 3">
    <name type="scientific">Solea senegalensis</name>
    <name type="common">Senegalese sole</name>
    <dbReference type="NCBI Taxonomy" id="28829"/>
    <lineage>
        <taxon>Eukaryota</taxon>
        <taxon>Metazoa</taxon>
        <taxon>Chordata</taxon>
        <taxon>Craniata</taxon>
        <taxon>Vertebrata</taxon>
        <taxon>Euteleostomi</taxon>
        <taxon>Actinopterygii</taxon>
        <taxon>Neopterygii</taxon>
        <taxon>Teleostei</taxon>
        <taxon>Neoteleostei</taxon>
        <taxon>Acanthomorphata</taxon>
        <taxon>Carangaria</taxon>
        <taxon>Pleuronectiformes</taxon>
        <taxon>Pleuronectoidei</taxon>
        <taxon>Soleidae</taxon>
        <taxon>Solea</taxon>
    </lineage>
</organism>
<evidence type="ECO:0000313" key="2">
    <source>
        <dbReference type="EMBL" id="KAG7479414.1"/>
    </source>
</evidence>
<gene>
    <name evidence="2" type="ORF">JOB18_025188</name>
</gene>
<dbReference type="Proteomes" id="UP000693946">
    <property type="component" value="Linkage Group LG8"/>
</dbReference>
<proteinExistence type="predicted"/>
<name>A0AAV6Q0H2_SOLSE</name>